<dbReference type="InterPro" id="IPR010998">
    <property type="entry name" value="Integrase_recombinase_N"/>
</dbReference>
<dbReference type="Pfam" id="PF00589">
    <property type="entry name" value="Phage_integrase"/>
    <property type="match status" value="1"/>
</dbReference>
<dbReference type="InterPro" id="IPR035386">
    <property type="entry name" value="Arm-DNA-bind_5"/>
</dbReference>
<dbReference type="PANTHER" id="PTHR30349:SF64">
    <property type="entry name" value="PROPHAGE INTEGRASE INTD-RELATED"/>
    <property type="match status" value="1"/>
</dbReference>
<keyword evidence="2" id="KW-0238">DNA-binding</keyword>
<keyword evidence="6" id="KW-1185">Reference proteome</keyword>
<name>A0AAP2DFU1_9BACT</name>
<dbReference type="InterPro" id="IPR011010">
    <property type="entry name" value="DNA_brk_join_enz"/>
</dbReference>
<dbReference type="GO" id="GO:0006310">
    <property type="term" value="P:DNA recombination"/>
    <property type="evidence" value="ECO:0007669"/>
    <property type="project" value="UniProtKB-KW"/>
</dbReference>
<dbReference type="InterPro" id="IPR050090">
    <property type="entry name" value="Tyrosine_recombinase_XerCD"/>
</dbReference>
<sequence>MKNRQTFSILVWAYRGKQKENQATLYARITVNGKRAEISLSRKVDPALWDEDNCRVKGASAHADETNEFLDLAKGELRQTFLMLKATGETVTAEAIKNKYLGVEEHRKFLLEVFKEHNEHSKALVGTDLAQGTYKRYLVTYGKLQRFIKTRYKKSDVAVKDLGYEFISDFEFFLKTSDKIAHNTCLQYVKILKKISHLCVLKKWVVSDPFQGFKCIGDEVEREILNQEQLQTLMQKTFPSKRLEEVRDVFLFSCFTGYAYADVRKLTPDDIGTGLDGERWIFTSRTKTKTKSNIMLLPVALQLIEKYRDHPVCVTRGTLFPVKSNQKYNDYLKEIAALCGFKLELTTHIARHTFATTVTLSNDVPIETVSSMLGHKSLRTTQIYAKVVQAKVSKDMKQLRGKLFDPASQEVVPATKPGTAA</sequence>
<reference evidence="5 6" key="1">
    <citation type="submission" date="2021-05" db="EMBL/GenBank/DDBJ databases">
        <title>A Polyphasic approach of four new species of the genus Ohtaekwangia: Ohtaekwangia histidinii sp. nov., Ohtaekwangia cretensis sp. nov., Ohtaekwangia indiensis sp. nov., Ohtaekwangia reichenbachii sp. nov. from diverse environment.</title>
        <authorList>
            <person name="Octaviana S."/>
        </authorList>
    </citation>
    <scope>NUCLEOTIDE SEQUENCE [LARGE SCALE GENOMIC DNA]</scope>
    <source>
        <strain evidence="5 6">PWU37</strain>
    </source>
</reference>
<dbReference type="AlphaFoldDB" id="A0AAP2DFU1"/>
<dbReference type="EMBL" id="JAHESC010000069">
    <property type="protein sequence ID" value="MBT1690497.1"/>
    <property type="molecule type" value="Genomic_DNA"/>
</dbReference>
<evidence type="ECO:0000313" key="6">
    <source>
        <dbReference type="Proteomes" id="UP001319180"/>
    </source>
</evidence>
<organism evidence="5 6">
    <name type="scientific">Dawidia soli</name>
    <dbReference type="NCBI Taxonomy" id="2782352"/>
    <lineage>
        <taxon>Bacteria</taxon>
        <taxon>Pseudomonadati</taxon>
        <taxon>Bacteroidota</taxon>
        <taxon>Cytophagia</taxon>
        <taxon>Cytophagales</taxon>
        <taxon>Chryseotaleaceae</taxon>
        <taxon>Dawidia</taxon>
    </lineage>
</organism>
<dbReference type="PANTHER" id="PTHR30349">
    <property type="entry name" value="PHAGE INTEGRASE-RELATED"/>
    <property type="match status" value="1"/>
</dbReference>
<comment type="similarity">
    <text evidence="1">Belongs to the 'phage' integrase family.</text>
</comment>
<feature type="domain" description="Tyr recombinase" evidence="4">
    <location>
        <begin position="220"/>
        <end position="397"/>
    </location>
</feature>
<dbReference type="Pfam" id="PF13102">
    <property type="entry name" value="Phage_int_SAM_5"/>
    <property type="match status" value="1"/>
</dbReference>
<evidence type="ECO:0000313" key="5">
    <source>
        <dbReference type="EMBL" id="MBT1690497.1"/>
    </source>
</evidence>
<dbReference type="GO" id="GO:0015074">
    <property type="term" value="P:DNA integration"/>
    <property type="evidence" value="ECO:0007669"/>
    <property type="project" value="InterPro"/>
</dbReference>
<evidence type="ECO:0000259" key="4">
    <source>
        <dbReference type="PROSITE" id="PS51898"/>
    </source>
</evidence>
<keyword evidence="3" id="KW-0233">DNA recombination</keyword>
<accession>A0AAP2DFU1</accession>
<protein>
    <submittedName>
        <fullName evidence="5">Site-specific integrase</fullName>
    </submittedName>
</protein>
<dbReference type="CDD" id="cd01185">
    <property type="entry name" value="INTN1_C_like"/>
    <property type="match status" value="1"/>
</dbReference>
<evidence type="ECO:0000256" key="1">
    <source>
        <dbReference type="ARBA" id="ARBA00008857"/>
    </source>
</evidence>
<dbReference type="GO" id="GO:0003677">
    <property type="term" value="F:DNA binding"/>
    <property type="evidence" value="ECO:0007669"/>
    <property type="project" value="UniProtKB-KW"/>
</dbReference>
<dbReference type="Gene3D" id="1.10.150.130">
    <property type="match status" value="1"/>
</dbReference>
<dbReference type="InterPro" id="IPR013762">
    <property type="entry name" value="Integrase-like_cat_sf"/>
</dbReference>
<dbReference type="Pfam" id="PF17293">
    <property type="entry name" value="Arm-DNA-bind_5"/>
    <property type="match status" value="1"/>
</dbReference>
<dbReference type="InterPro" id="IPR025269">
    <property type="entry name" value="SAM-like_dom"/>
</dbReference>
<comment type="caution">
    <text evidence="5">The sequence shown here is derived from an EMBL/GenBank/DDBJ whole genome shotgun (WGS) entry which is preliminary data.</text>
</comment>
<dbReference type="PROSITE" id="PS51898">
    <property type="entry name" value="TYR_RECOMBINASE"/>
    <property type="match status" value="1"/>
</dbReference>
<evidence type="ECO:0000256" key="3">
    <source>
        <dbReference type="ARBA" id="ARBA00023172"/>
    </source>
</evidence>
<evidence type="ECO:0000256" key="2">
    <source>
        <dbReference type="ARBA" id="ARBA00023125"/>
    </source>
</evidence>
<dbReference type="InterPro" id="IPR002104">
    <property type="entry name" value="Integrase_catalytic"/>
</dbReference>
<dbReference type="RefSeq" id="WP_254093916.1">
    <property type="nucleotide sequence ID" value="NZ_JAHESC010000069.1"/>
</dbReference>
<proteinExistence type="inferred from homology"/>
<gene>
    <name evidence="5" type="ORF">KK078_28285</name>
</gene>
<dbReference type="Proteomes" id="UP001319180">
    <property type="component" value="Unassembled WGS sequence"/>
</dbReference>
<dbReference type="SUPFAM" id="SSF56349">
    <property type="entry name" value="DNA breaking-rejoining enzymes"/>
    <property type="match status" value="1"/>
</dbReference>
<dbReference type="Gene3D" id="1.10.443.10">
    <property type="entry name" value="Intergrase catalytic core"/>
    <property type="match status" value="1"/>
</dbReference>